<comment type="caution">
    <text evidence="2">The sequence shown here is derived from an EMBL/GenBank/DDBJ whole genome shotgun (WGS) entry which is preliminary data.</text>
</comment>
<evidence type="ECO:0000313" key="2">
    <source>
        <dbReference type="EMBL" id="PAV66330.1"/>
    </source>
</evidence>
<feature type="domain" description="C-type lectin" evidence="1">
    <location>
        <begin position="28"/>
        <end position="84"/>
    </location>
</feature>
<dbReference type="Gene3D" id="3.10.100.10">
    <property type="entry name" value="Mannose-Binding Protein A, subunit A"/>
    <property type="match status" value="1"/>
</dbReference>
<name>A0A2A2JXJ3_9BILA</name>
<keyword evidence="3" id="KW-1185">Reference proteome</keyword>
<dbReference type="InterPro" id="IPR001304">
    <property type="entry name" value="C-type_lectin-like"/>
</dbReference>
<dbReference type="SUPFAM" id="SSF56436">
    <property type="entry name" value="C-type lectin-like"/>
    <property type="match status" value="1"/>
</dbReference>
<dbReference type="InterPro" id="IPR016186">
    <property type="entry name" value="C-type_lectin-like/link_sf"/>
</dbReference>
<protein>
    <recommendedName>
        <fullName evidence="1">C-type lectin domain-containing protein</fullName>
    </recommendedName>
</protein>
<organism evidence="2 3">
    <name type="scientific">Diploscapter pachys</name>
    <dbReference type="NCBI Taxonomy" id="2018661"/>
    <lineage>
        <taxon>Eukaryota</taxon>
        <taxon>Metazoa</taxon>
        <taxon>Ecdysozoa</taxon>
        <taxon>Nematoda</taxon>
        <taxon>Chromadorea</taxon>
        <taxon>Rhabditida</taxon>
        <taxon>Rhabditina</taxon>
        <taxon>Rhabditomorpha</taxon>
        <taxon>Rhabditoidea</taxon>
        <taxon>Rhabditidae</taxon>
        <taxon>Diploscapter</taxon>
    </lineage>
</organism>
<dbReference type="EMBL" id="LIAE01010119">
    <property type="protein sequence ID" value="PAV66330.1"/>
    <property type="molecule type" value="Genomic_DNA"/>
</dbReference>
<sequence>MTNCCIAFLDLSIREDCDALSGGGFIGYLGVVRVSPASTTFTYDDGTPLTYSNWLGGAPDMPNGINNCVLTNAAGKWVASDCNL</sequence>
<dbReference type="InterPro" id="IPR016187">
    <property type="entry name" value="CTDL_fold"/>
</dbReference>
<reference evidence="2 3" key="1">
    <citation type="journal article" date="2017" name="Curr. Biol.">
        <title>Genome architecture and evolution of a unichromosomal asexual nematode.</title>
        <authorList>
            <person name="Fradin H."/>
            <person name="Zegar C."/>
            <person name="Gutwein M."/>
            <person name="Lucas J."/>
            <person name="Kovtun M."/>
            <person name="Corcoran D."/>
            <person name="Baugh L.R."/>
            <person name="Kiontke K."/>
            <person name="Gunsalus K."/>
            <person name="Fitch D.H."/>
            <person name="Piano F."/>
        </authorList>
    </citation>
    <scope>NUCLEOTIDE SEQUENCE [LARGE SCALE GENOMIC DNA]</scope>
    <source>
        <strain evidence="2">PF1309</strain>
    </source>
</reference>
<evidence type="ECO:0000313" key="3">
    <source>
        <dbReference type="Proteomes" id="UP000218231"/>
    </source>
</evidence>
<dbReference type="PROSITE" id="PS50041">
    <property type="entry name" value="C_TYPE_LECTIN_2"/>
    <property type="match status" value="1"/>
</dbReference>
<proteinExistence type="predicted"/>
<dbReference type="AlphaFoldDB" id="A0A2A2JXJ3"/>
<dbReference type="OrthoDB" id="5774534at2759"/>
<evidence type="ECO:0000259" key="1">
    <source>
        <dbReference type="PROSITE" id="PS50041"/>
    </source>
</evidence>
<accession>A0A2A2JXJ3</accession>
<dbReference type="Pfam" id="PF00059">
    <property type="entry name" value="Lectin_C"/>
    <property type="match status" value="1"/>
</dbReference>
<dbReference type="Proteomes" id="UP000218231">
    <property type="component" value="Unassembled WGS sequence"/>
</dbReference>
<gene>
    <name evidence="2" type="ORF">WR25_16098</name>
</gene>